<gene>
    <name evidence="2" type="ORF">C2845_PM18G06260</name>
</gene>
<comment type="caution">
    <text evidence="2">The sequence shown here is derived from an EMBL/GenBank/DDBJ whole genome shotgun (WGS) entry which is preliminary data.</text>
</comment>
<name>A0A3L6PHH8_PANMI</name>
<dbReference type="EMBL" id="PQIB02000017">
    <property type="protein sequence ID" value="RLM57763.1"/>
    <property type="molecule type" value="Genomic_DNA"/>
</dbReference>
<reference evidence="3" key="1">
    <citation type="journal article" date="2019" name="Nat. Commun.">
        <title>The genome of broomcorn millet.</title>
        <authorList>
            <person name="Zou C."/>
            <person name="Miki D."/>
            <person name="Li D."/>
            <person name="Tang Q."/>
            <person name="Xiao L."/>
            <person name="Rajput S."/>
            <person name="Deng P."/>
            <person name="Jia W."/>
            <person name="Huang R."/>
            <person name="Zhang M."/>
            <person name="Sun Y."/>
            <person name="Hu J."/>
            <person name="Fu X."/>
            <person name="Schnable P.S."/>
            <person name="Li F."/>
            <person name="Zhang H."/>
            <person name="Feng B."/>
            <person name="Zhu X."/>
            <person name="Liu R."/>
            <person name="Schnable J.C."/>
            <person name="Zhu J.-K."/>
            <person name="Zhang H."/>
        </authorList>
    </citation>
    <scope>NUCLEOTIDE SEQUENCE [LARGE SCALE GENOMIC DNA]</scope>
</reference>
<feature type="compositionally biased region" description="Gly residues" evidence="1">
    <location>
        <begin position="348"/>
        <end position="357"/>
    </location>
</feature>
<organism evidence="2 3">
    <name type="scientific">Panicum miliaceum</name>
    <name type="common">Proso millet</name>
    <name type="synonym">Broomcorn millet</name>
    <dbReference type="NCBI Taxonomy" id="4540"/>
    <lineage>
        <taxon>Eukaryota</taxon>
        <taxon>Viridiplantae</taxon>
        <taxon>Streptophyta</taxon>
        <taxon>Embryophyta</taxon>
        <taxon>Tracheophyta</taxon>
        <taxon>Spermatophyta</taxon>
        <taxon>Magnoliopsida</taxon>
        <taxon>Liliopsida</taxon>
        <taxon>Poales</taxon>
        <taxon>Poaceae</taxon>
        <taxon>PACMAD clade</taxon>
        <taxon>Panicoideae</taxon>
        <taxon>Panicodae</taxon>
        <taxon>Paniceae</taxon>
        <taxon>Panicinae</taxon>
        <taxon>Panicum</taxon>
        <taxon>Panicum sect. Panicum</taxon>
    </lineage>
</organism>
<evidence type="ECO:0000313" key="3">
    <source>
        <dbReference type="Proteomes" id="UP000275267"/>
    </source>
</evidence>
<feature type="compositionally biased region" description="Pro residues" evidence="1">
    <location>
        <begin position="312"/>
        <end position="327"/>
    </location>
</feature>
<feature type="compositionally biased region" description="Low complexity" evidence="1">
    <location>
        <begin position="176"/>
        <end position="187"/>
    </location>
</feature>
<protein>
    <submittedName>
        <fullName evidence="2">Uncharacterized protein</fullName>
    </submittedName>
</protein>
<feature type="region of interest" description="Disordered" evidence="1">
    <location>
        <begin position="312"/>
        <end position="367"/>
    </location>
</feature>
<keyword evidence="3" id="KW-1185">Reference proteome</keyword>
<sequence>MSQHARGTLHIDDEPAAEIQEENSDSDTSSDDGEESDGNYKISPRGLKRSGRLMRGSNCSGGHGVSSGNGGDQHGEDEEEDEQFGQPVFVTGVVMRKPSVPHDYVKVDYMKRGMTVKARNERERNPLNMRRGRSIEYRFQTKFHQDFYESAILTKKYKKDYHPGPTLDQVIQARQQAAVQSDDVAAPDAPPHVPSAPHAPSHSSSRCGGSRVPNWEKPPSPIRKMFNMIFGMCKSTNDVVHKERLKKIQEASCPHDPPSPIGSEGQQSDPENLEQLNARYQQEYYWGQLYGSLSFLSDSYVNPTFVDPSAAPMPPPPPFMHQPPSNAPPSYGFDNFTSWMFGQHLGDPGQGSSGYGGRNEDEDDDQQ</sequence>
<proteinExistence type="predicted"/>
<dbReference type="Proteomes" id="UP000275267">
    <property type="component" value="Unassembled WGS sequence"/>
</dbReference>
<feature type="compositionally biased region" description="Low complexity" evidence="1">
    <location>
        <begin position="195"/>
        <end position="205"/>
    </location>
</feature>
<dbReference type="AlphaFoldDB" id="A0A3L6PHH8"/>
<accession>A0A3L6PHH8</accession>
<evidence type="ECO:0000256" key="1">
    <source>
        <dbReference type="SAM" id="MobiDB-lite"/>
    </source>
</evidence>
<feature type="compositionally biased region" description="Gly residues" evidence="1">
    <location>
        <begin position="59"/>
        <end position="72"/>
    </location>
</feature>
<feature type="region of interest" description="Disordered" evidence="1">
    <location>
        <begin position="1"/>
        <end position="87"/>
    </location>
</feature>
<evidence type="ECO:0000313" key="2">
    <source>
        <dbReference type="EMBL" id="RLM57763.1"/>
    </source>
</evidence>
<feature type="region of interest" description="Disordered" evidence="1">
    <location>
        <begin position="249"/>
        <end position="269"/>
    </location>
</feature>
<feature type="region of interest" description="Disordered" evidence="1">
    <location>
        <begin position="176"/>
        <end position="219"/>
    </location>
</feature>
<feature type="compositionally biased region" description="Acidic residues" evidence="1">
    <location>
        <begin position="14"/>
        <end position="37"/>
    </location>
</feature>